<dbReference type="GeneID" id="17302403"/>
<proteinExistence type="predicted"/>
<reference evidence="4" key="2">
    <citation type="submission" date="2012-11" db="EMBL/GenBank/DDBJ databases">
        <authorList>
            <person name="Kuo A."/>
            <person name="Curtis B.A."/>
            <person name="Tanifuji G."/>
            <person name="Burki F."/>
            <person name="Gruber A."/>
            <person name="Irimia M."/>
            <person name="Maruyama S."/>
            <person name="Arias M.C."/>
            <person name="Ball S.G."/>
            <person name="Gile G.H."/>
            <person name="Hirakawa Y."/>
            <person name="Hopkins J.F."/>
            <person name="Rensing S.A."/>
            <person name="Schmutz J."/>
            <person name="Symeonidi A."/>
            <person name="Elias M."/>
            <person name="Eveleigh R.J."/>
            <person name="Herman E.K."/>
            <person name="Klute M.J."/>
            <person name="Nakayama T."/>
            <person name="Obornik M."/>
            <person name="Reyes-Prieto A."/>
            <person name="Armbrust E.V."/>
            <person name="Aves S.J."/>
            <person name="Beiko R.G."/>
            <person name="Coutinho P."/>
            <person name="Dacks J.B."/>
            <person name="Durnford D.G."/>
            <person name="Fast N.M."/>
            <person name="Green B.R."/>
            <person name="Grisdale C."/>
            <person name="Hempe F."/>
            <person name="Henrissat B."/>
            <person name="Hoppner M.P."/>
            <person name="Ishida K.-I."/>
            <person name="Kim E."/>
            <person name="Koreny L."/>
            <person name="Kroth P.G."/>
            <person name="Liu Y."/>
            <person name="Malik S.-B."/>
            <person name="Maier U.G."/>
            <person name="McRose D."/>
            <person name="Mock T."/>
            <person name="Neilson J.A."/>
            <person name="Onodera N.T."/>
            <person name="Poole A.M."/>
            <person name="Pritham E.J."/>
            <person name="Richards T.A."/>
            <person name="Rocap G."/>
            <person name="Roy S.W."/>
            <person name="Sarai C."/>
            <person name="Schaack S."/>
            <person name="Shirato S."/>
            <person name="Slamovits C.H."/>
            <person name="Spencer D.F."/>
            <person name="Suzuki S."/>
            <person name="Worden A.Z."/>
            <person name="Zauner S."/>
            <person name="Barry K."/>
            <person name="Bell C."/>
            <person name="Bharti A.K."/>
            <person name="Crow J.A."/>
            <person name="Grimwood J."/>
            <person name="Kramer R."/>
            <person name="Lindquist E."/>
            <person name="Lucas S."/>
            <person name="Salamov A."/>
            <person name="McFadden G.I."/>
            <person name="Lane C.E."/>
            <person name="Keeling P.J."/>
            <person name="Gray M.W."/>
            <person name="Grigoriev I.V."/>
            <person name="Archibald J.M."/>
        </authorList>
    </citation>
    <scope>NUCLEOTIDE SEQUENCE</scope>
    <source>
        <strain evidence="4">CCMP2712</strain>
    </source>
</reference>
<feature type="compositionally biased region" description="Low complexity" evidence="1">
    <location>
        <begin position="604"/>
        <end position="618"/>
    </location>
</feature>
<feature type="compositionally biased region" description="Basic and acidic residues" evidence="1">
    <location>
        <begin position="247"/>
        <end position="260"/>
    </location>
</feature>
<dbReference type="KEGG" id="gtt:GUITHDRAFT_108407"/>
<evidence type="ECO:0000313" key="3">
    <source>
        <dbReference type="EnsemblProtists" id="EKX45533"/>
    </source>
</evidence>
<dbReference type="PaxDb" id="55529-EKX45533"/>
<dbReference type="RefSeq" id="XP_005832513.1">
    <property type="nucleotide sequence ID" value="XM_005832456.1"/>
</dbReference>
<name>L1JAG0_GUITC</name>
<dbReference type="EnsemblProtists" id="EKX45533">
    <property type="protein sequence ID" value="EKX45533"/>
    <property type="gene ID" value="GUITHDRAFT_108407"/>
</dbReference>
<dbReference type="OrthoDB" id="10685870at2759"/>
<feature type="region of interest" description="Disordered" evidence="1">
    <location>
        <begin position="582"/>
        <end position="669"/>
    </location>
</feature>
<feature type="compositionally biased region" description="Basic and acidic residues" evidence="1">
    <location>
        <begin position="285"/>
        <end position="296"/>
    </location>
</feature>
<keyword evidence="4" id="KW-1185">Reference proteome</keyword>
<reference evidence="2 4" key="1">
    <citation type="journal article" date="2012" name="Nature">
        <title>Algal genomes reveal evolutionary mosaicism and the fate of nucleomorphs.</title>
        <authorList>
            <consortium name="DOE Joint Genome Institute"/>
            <person name="Curtis B.A."/>
            <person name="Tanifuji G."/>
            <person name="Burki F."/>
            <person name="Gruber A."/>
            <person name="Irimia M."/>
            <person name="Maruyama S."/>
            <person name="Arias M.C."/>
            <person name="Ball S.G."/>
            <person name="Gile G.H."/>
            <person name="Hirakawa Y."/>
            <person name="Hopkins J.F."/>
            <person name="Kuo A."/>
            <person name="Rensing S.A."/>
            <person name="Schmutz J."/>
            <person name="Symeonidi A."/>
            <person name="Elias M."/>
            <person name="Eveleigh R.J."/>
            <person name="Herman E.K."/>
            <person name="Klute M.J."/>
            <person name="Nakayama T."/>
            <person name="Obornik M."/>
            <person name="Reyes-Prieto A."/>
            <person name="Armbrust E.V."/>
            <person name="Aves S.J."/>
            <person name="Beiko R.G."/>
            <person name="Coutinho P."/>
            <person name="Dacks J.B."/>
            <person name="Durnford D.G."/>
            <person name="Fast N.M."/>
            <person name="Green B.R."/>
            <person name="Grisdale C.J."/>
            <person name="Hempel F."/>
            <person name="Henrissat B."/>
            <person name="Hoppner M.P."/>
            <person name="Ishida K."/>
            <person name="Kim E."/>
            <person name="Koreny L."/>
            <person name="Kroth P.G."/>
            <person name="Liu Y."/>
            <person name="Malik S.B."/>
            <person name="Maier U.G."/>
            <person name="McRose D."/>
            <person name="Mock T."/>
            <person name="Neilson J.A."/>
            <person name="Onodera N.T."/>
            <person name="Poole A.M."/>
            <person name="Pritham E.J."/>
            <person name="Richards T.A."/>
            <person name="Rocap G."/>
            <person name="Roy S.W."/>
            <person name="Sarai C."/>
            <person name="Schaack S."/>
            <person name="Shirato S."/>
            <person name="Slamovits C.H."/>
            <person name="Spencer D.F."/>
            <person name="Suzuki S."/>
            <person name="Worden A.Z."/>
            <person name="Zauner S."/>
            <person name="Barry K."/>
            <person name="Bell C."/>
            <person name="Bharti A.K."/>
            <person name="Crow J.A."/>
            <person name="Grimwood J."/>
            <person name="Kramer R."/>
            <person name="Lindquist E."/>
            <person name="Lucas S."/>
            <person name="Salamov A."/>
            <person name="McFadden G.I."/>
            <person name="Lane C.E."/>
            <person name="Keeling P.J."/>
            <person name="Gray M.W."/>
            <person name="Grigoriev I.V."/>
            <person name="Archibald J.M."/>
        </authorList>
    </citation>
    <scope>NUCLEOTIDE SEQUENCE</scope>
    <source>
        <strain evidence="2 4">CCMP2712</strain>
    </source>
</reference>
<dbReference type="AlphaFoldDB" id="L1JAG0"/>
<feature type="region of interest" description="Disordered" evidence="1">
    <location>
        <begin position="762"/>
        <end position="806"/>
    </location>
</feature>
<organism evidence="2">
    <name type="scientific">Guillardia theta (strain CCMP2712)</name>
    <name type="common">Cryptophyte</name>
    <dbReference type="NCBI Taxonomy" id="905079"/>
    <lineage>
        <taxon>Eukaryota</taxon>
        <taxon>Cryptophyceae</taxon>
        <taxon>Pyrenomonadales</taxon>
        <taxon>Geminigeraceae</taxon>
        <taxon>Guillardia</taxon>
    </lineage>
</organism>
<evidence type="ECO:0000256" key="1">
    <source>
        <dbReference type="SAM" id="MobiDB-lite"/>
    </source>
</evidence>
<reference evidence="3" key="3">
    <citation type="submission" date="2015-06" db="UniProtKB">
        <authorList>
            <consortium name="EnsemblProtists"/>
        </authorList>
    </citation>
    <scope>IDENTIFICATION</scope>
</reference>
<gene>
    <name evidence="2" type="ORF">GUITHDRAFT_108407</name>
</gene>
<evidence type="ECO:0000313" key="2">
    <source>
        <dbReference type="EMBL" id="EKX45533.1"/>
    </source>
</evidence>
<evidence type="ECO:0000313" key="4">
    <source>
        <dbReference type="Proteomes" id="UP000011087"/>
    </source>
</evidence>
<dbReference type="Proteomes" id="UP000011087">
    <property type="component" value="Unassembled WGS sequence"/>
</dbReference>
<dbReference type="HOGENOM" id="CLU_339946_0_0_1"/>
<accession>L1JAG0</accession>
<protein>
    <submittedName>
        <fullName evidence="2 3">Uncharacterized protein</fullName>
    </submittedName>
</protein>
<feature type="compositionally biased region" description="Basic and acidic residues" evidence="1">
    <location>
        <begin position="628"/>
        <end position="645"/>
    </location>
</feature>
<dbReference type="EMBL" id="JH992998">
    <property type="protein sequence ID" value="EKX45533.1"/>
    <property type="molecule type" value="Genomic_DNA"/>
</dbReference>
<sequence length="836" mass="91995">MLELSPTAEPFRAMAAAADHSRHTPSSFFNELEQLVADLEASFLQSERTLTLHNTQDMSSSLRIEKENRQRLLQKISLLVSAQKKLMREDSVSDNTVDGSRLSPKGLDSSQQDWKFNALLRMKKFLRKQYRTKKNRMMEFISKPSTPSEDIESERSQLMQLATDIKSIDFEIRLLSNSKTVVQDKGRPVEHELSSEYKGLTSEDAATGGKVLDGIIGQKSALKAVRRNLLDLYKDDGTQDQPAAQDADPHHEQQDARGSEQVEAISGSPKPAPAALEADSSLESQGKEADKAEGHKIPPAGEILSDHLDLDVEEVDWQAEGDRGAKEDKDPTSQRFDILDSKLDDPASKKLVTTLQKILYMLVMVCPSMSECVWFRSGPREGRASKVHTLPSFSCGSENQNLQVDEVASMASDCAICLSCSSDDHNKQDRLDVDEVGLILEDMGAQDMISIDNVDSIQHDLSGQLWYSPQRGQSNESFIEGNSLLCDFEEMPIPQVGRSNGELEARSLPVDLQESQAEVVSYVDCPTPTGEPSEKVNKALLLAFDDCLQAEKTKETSDPVVRTLFGAFDACVEVKANEAVESKSLKQETPAPDQQKAEEKKSNSSRSSERSPTVSSARNRLRRPNSANERDKTLNREEVQEDSKNIKSGVPHRASPSSSPPGAHKSAKNPRAVILSPLQKHQLNNKVDLMASMRLARKGTGMHVVQARQYPGQEDAESEHGSACQSETGVCSNQSEVESKCSSRVSDSFQLKIGGKRVLPPRVNGQGVTSKQLCRAPPLPDAEAPGKPGQFLPLPKLGAGDRVMEEGDKGKDAVNEEVLDALREAAVEKLKIYRKV</sequence>
<feature type="region of interest" description="Disordered" evidence="1">
    <location>
        <begin position="235"/>
        <end position="308"/>
    </location>
</feature>